<reference evidence="1" key="1">
    <citation type="journal article" date="2023" name="Mol. Phylogenet. Evol.">
        <title>Genome-scale phylogeny and comparative genomics of the fungal order Sordariales.</title>
        <authorList>
            <person name="Hensen N."/>
            <person name="Bonometti L."/>
            <person name="Westerberg I."/>
            <person name="Brannstrom I.O."/>
            <person name="Guillou S."/>
            <person name="Cros-Aarteil S."/>
            <person name="Calhoun S."/>
            <person name="Haridas S."/>
            <person name="Kuo A."/>
            <person name="Mondo S."/>
            <person name="Pangilinan J."/>
            <person name="Riley R."/>
            <person name="LaButti K."/>
            <person name="Andreopoulos B."/>
            <person name="Lipzen A."/>
            <person name="Chen C."/>
            <person name="Yan M."/>
            <person name="Daum C."/>
            <person name="Ng V."/>
            <person name="Clum A."/>
            <person name="Steindorff A."/>
            <person name="Ohm R.A."/>
            <person name="Martin F."/>
            <person name="Silar P."/>
            <person name="Natvig D.O."/>
            <person name="Lalanne C."/>
            <person name="Gautier V."/>
            <person name="Ament-Velasquez S.L."/>
            <person name="Kruys A."/>
            <person name="Hutchinson M.I."/>
            <person name="Powell A.J."/>
            <person name="Barry K."/>
            <person name="Miller A.N."/>
            <person name="Grigoriev I.V."/>
            <person name="Debuchy R."/>
            <person name="Gladieux P."/>
            <person name="Hiltunen Thoren M."/>
            <person name="Johannesson H."/>
        </authorList>
    </citation>
    <scope>NUCLEOTIDE SEQUENCE</scope>
    <source>
        <strain evidence="1">PSN324</strain>
    </source>
</reference>
<dbReference type="Proteomes" id="UP001321749">
    <property type="component" value="Unassembled WGS sequence"/>
</dbReference>
<reference evidence="1" key="2">
    <citation type="submission" date="2023-06" db="EMBL/GenBank/DDBJ databases">
        <authorList>
            <consortium name="Lawrence Berkeley National Laboratory"/>
            <person name="Mondo S.J."/>
            <person name="Hensen N."/>
            <person name="Bonometti L."/>
            <person name="Westerberg I."/>
            <person name="Brannstrom I.O."/>
            <person name="Guillou S."/>
            <person name="Cros-Aarteil S."/>
            <person name="Calhoun S."/>
            <person name="Haridas S."/>
            <person name="Kuo A."/>
            <person name="Pangilinan J."/>
            <person name="Riley R."/>
            <person name="Labutti K."/>
            <person name="Andreopoulos B."/>
            <person name="Lipzen A."/>
            <person name="Chen C."/>
            <person name="Yanf M."/>
            <person name="Daum C."/>
            <person name="Ng V."/>
            <person name="Clum A."/>
            <person name="Steindorff A."/>
            <person name="Ohm R."/>
            <person name="Martin F."/>
            <person name="Silar P."/>
            <person name="Natvig D."/>
            <person name="Lalanne C."/>
            <person name="Gautier V."/>
            <person name="Ament-Velasquez S.L."/>
            <person name="Kruys A."/>
            <person name="Hutchinson M.I."/>
            <person name="Powell A.J."/>
            <person name="Barry K."/>
            <person name="Miller A.N."/>
            <person name="Grigoriev I.V."/>
            <person name="Debuchy R."/>
            <person name="Gladieux P."/>
            <person name="Thoren M.H."/>
            <person name="Johannesson H."/>
        </authorList>
    </citation>
    <scope>NUCLEOTIDE SEQUENCE</scope>
    <source>
        <strain evidence="1">PSN324</strain>
    </source>
</reference>
<accession>A0AAV9HF58</accession>
<protein>
    <submittedName>
        <fullName evidence="1">Uncharacterized protein</fullName>
    </submittedName>
</protein>
<comment type="caution">
    <text evidence="1">The sequence shown here is derived from an EMBL/GenBank/DDBJ whole genome shotgun (WGS) entry which is preliminary data.</text>
</comment>
<evidence type="ECO:0000313" key="1">
    <source>
        <dbReference type="EMBL" id="KAK4457731.1"/>
    </source>
</evidence>
<name>A0AAV9HF58_9PEZI</name>
<dbReference type="AlphaFoldDB" id="A0AAV9HF58"/>
<dbReference type="EMBL" id="MU865100">
    <property type="protein sequence ID" value="KAK4457731.1"/>
    <property type="molecule type" value="Genomic_DNA"/>
</dbReference>
<gene>
    <name evidence="1" type="ORF">QBC42DRAFT_300926</name>
</gene>
<sequence>MGTRHLICVWWKGKWWVAQYGQWNGYPEGQGVRVFKFLSVARNIDNLKAGLENHVYELTEDDHDVSHKSLSRDTGAGILGIIARAGQEFDGDDNLSTDPKKIPLCSNLGFVNDTLFCEWVYVVDLDKNILEIFMGVADQGGKDEEHRFKDVGPEGACVPRLVCSFKFQELFLLKSEEEFLEKVTEQLKLNGEEGDGEDENNEEG</sequence>
<keyword evidence="2" id="KW-1185">Reference proteome</keyword>
<evidence type="ECO:0000313" key="2">
    <source>
        <dbReference type="Proteomes" id="UP001321749"/>
    </source>
</evidence>
<proteinExistence type="predicted"/>
<organism evidence="1 2">
    <name type="scientific">Cladorrhinum samala</name>
    <dbReference type="NCBI Taxonomy" id="585594"/>
    <lineage>
        <taxon>Eukaryota</taxon>
        <taxon>Fungi</taxon>
        <taxon>Dikarya</taxon>
        <taxon>Ascomycota</taxon>
        <taxon>Pezizomycotina</taxon>
        <taxon>Sordariomycetes</taxon>
        <taxon>Sordariomycetidae</taxon>
        <taxon>Sordariales</taxon>
        <taxon>Podosporaceae</taxon>
        <taxon>Cladorrhinum</taxon>
    </lineage>
</organism>